<dbReference type="InterPro" id="IPR050833">
    <property type="entry name" value="Poly_Biosynth_Transport"/>
</dbReference>
<comment type="caution">
    <text evidence="7">The sequence shown here is derived from an EMBL/GenBank/DDBJ whole genome shotgun (WGS) entry which is preliminary data.</text>
</comment>
<comment type="subcellular location">
    <subcellularLocation>
        <location evidence="1">Cell membrane</location>
        <topology evidence="1">Multi-pass membrane protein</topology>
    </subcellularLocation>
</comment>
<accession>A0ABU2AE10</accession>
<feature type="transmembrane region" description="Helical" evidence="6">
    <location>
        <begin position="427"/>
        <end position="444"/>
    </location>
</feature>
<keyword evidence="5 6" id="KW-0472">Membrane</keyword>
<keyword evidence="2" id="KW-1003">Cell membrane</keyword>
<feature type="transmembrane region" description="Helical" evidence="6">
    <location>
        <begin position="297"/>
        <end position="319"/>
    </location>
</feature>
<feature type="transmembrane region" description="Helical" evidence="6">
    <location>
        <begin position="266"/>
        <end position="285"/>
    </location>
</feature>
<dbReference type="RefSeq" id="WP_310331347.1">
    <property type="nucleotide sequence ID" value="NZ_JAVDXV010000008.1"/>
</dbReference>
<evidence type="ECO:0000256" key="4">
    <source>
        <dbReference type="ARBA" id="ARBA00022989"/>
    </source>
</evidence>
<evidence type="ECO:0000256" key="2">
    <source>
        <dbReference type="ARBA" id="ARBA00022475"/>
    </source>
</evidence>
<feature type="transmembrane region" description="Helical" evidence="6">
    <location>
        <begin position="244"/>
        <end position="260"/>
    </location>
</feature>
<feature type="transmembrane region" description="Helical" evidence="6">
    <location>
        <begin position="78"/>
        <end position="102"/>
    </location>
</feature>
<dbReference type="Pfam" id="PF01943">
    <property type="entry name" value="Polysacc_synt"/>
    <property type="match status" value="1"/>
</dbReference>
<keyword evidence="3 6" id="KW-0812">Transmembrane</keyword>
<evidence type="ECO:0000256" key="6">
    <source>
        <dbReference type="SAM" id="Phobius"/>
    </source>
</evidence>
<evidence type="ECO:0000313" key="7">
    <source>
        <dbReference type="EMBL" id="MDR7334722.1"/>
    </source>
</evidence>
<dbReference type="Proteomes" id="UP001180825">
    <property type="component" value="Unassembled WGS sequence"/>
</dbReference>
<feature type="transmembrane region" description="Helical" evidence="6">
    <location>
        <begin position="122"/>
        <end position="143"/>
    </location>
</feature>
<evidence type="ECO:0000313" key="8">
    <source>
        <dbReference type="Proteomes" id="UP001180825"/>
    </source>
</evidence>
<reference evidence="7 8" key="1">
    <citation type="submission" date="2023-07" db="EMBL/GenBank/DDBJ databases">
        <title>Sorghum-associated microbial communities from plants grown in Nebraska, USA.</title>
        <authorList>
            <person name="Schachtman D."/>
        </authorList>
    </citation>
    <scope>NUCLEOTIDE SEQUENCE [LARGE SCALE GENOMIC DNA]</scope>
    <source>
        <strain evidence="7 8">BE316</strain>
    </source>
</reference>
<dbReference type="PANTHER" id="PTHR30250">
    <property type="entry name" value="PST FAMILY PREDICTED COLANIC ACID TRANSPORTER"/>
    <property type="match status" value="1"/>
</dbReference>
<dbReference type="InterPro" id="IPR002797">
    <property type="entry name" value="Polysacc_synth"/>
</dbReference>
<feature type="transmembrane region" description="Helical" evidence="6">
    <location>
        <begin position="339"/>
        <end position="359"/>
    </location>
</feature>
<feature type="transmembrane region" description="Helical" evidence="6">
    <location>
        <begin position="7"/>
        <end position="25"/>
    </location>
</feature>
<gene>
    <name evidence="7" type="ORF">J2X21_003886</name>
</gene>
<keyword evidence="4 6" id="KW-1133">Transmembrane helix</keyword>
<organism evidence="7 8">
    <name type="scientific">Roseateles asaccharophilus</name>
    <dbReference type="NCBI Taxonomy" id="582607"/>
    <lineage>
        <taxon>Bacteria</taxon>
        <taxon>Pseudomonadati</taxon>
        <taxon>Pseudomonadota</taxon>
        <taxon>Betaproteobacteria</taxon>
        <taxon>Burkholderiales</taxon>
        <taxon>Sphaerotilaceae</taxon>
        <taxon>Roseateles</taxon>
    </lineage>
</organism>
<dbReference type="PANTHER" id="PTHR30250:SF26">
    <property type="entry name" value="PSMA PROTEIN"/>
    <property type="match status" value="1"/>
</dbReference>
<feature type="transmembrane region" description="Helical" evidence="6">
    <location>
        <begin position="37"/>
        <end position="57"/>
    </location>
</feature>
<feature type="transmembrane region" description="Helical" evidence="6">
    <location>
        <begin position="185"/>
        <end position="204"/>
    </location>
</feature>
<keyword evidence="8" id="KW-1185">Reference proteome</keyword>
<feature type="transmembrane region" description="Helical" evidence="6">
    <location>
        <begin position="155"/>
        <end position="173"/>
    </location>
</feature>
<feature type="transmembrane region" description="Helical" evidence="6">
    <location>
        <begin position="371"/>
        <end position="391"/>
    </location>
</feature>
<evidence type="ECO:0000256" key="5">
    <source>
        <dbReference type="ARBA" id="ARBA00023136"/>
    </source>
</evidence>
<proteinExistence type="predicted"/>
<name>A0ABU2AE10_9BURK</name>
<sequence length="482" mass="51905">MRIARHSFYNLLGMGLPLLLALLAIPELLRLLGTERFGWLTLLWALVSYMGLFDLGLPRALTQQLAPAVSRQRWAEAGAIGGTVAALVAGLGLLLAVVLWWAAPALAALLTTTTEAERLVVALRWMAAALPLTLMSTAMRGALEACHAFRGINAIRLPLGLWTFAGPWAIAAWREPDLGDIAAALAFGRLAALLAHGALVMRVLHMLRGLWRWEGARCAPLLRAGGWLTVGNVISPLMGYSDRFFLGIVVSGTAAAYYAAPQEIVTKLWIIPGALTAVLLPEFATRATEAGEGSWRLFDAAVAAIFMALLPLTLGLALFSHELLGLWLGPEIAMHSGPLLVWFALGIQINCVAHIALTWLHARGRYRAPALLQVVEFPLFLLLLWGLSTIWGLQGAAIAWLLRMAVDCVSLFALCGAERRGWPSRTWGGAVLLAGLLFVAASWDSLPLRLLLWSALVAAVTVLAWRWRTREALASAAAGGLS</sequence>
<evidence type="ECO:0000256" key="1">
    <source>
        <dbReference type="ARBA" id="ARBA00004651"/>
    </source>
</evidence>
<evidence type="ECO:0000256" key="3">
    <source>
        <dbReference type="ARBA" id="ARBA00022692"/>
    </source>
</evidence>
<dbReference type="EMBL" id="JAVDXV010000008">
    <property type="protein sequence ID" value="MDR7334722.1"/>
    <property type="molecule type" value="Genomic_DNA"/>
</dbReference>
<protein>
    <submittedName>
        <fullName evidence="7">O-antigen/teichoic acid export membrane protein</fullName>
    </submittedName>
</protein>
<feature type="transmembrane region" description="Helical" evidence="6">
    <location>
        <begin position="450"/>
        <end position="467"/>
    </location>
</feature>